<keyword evidence="1" id="KW-0732">Signal</keyword>
<dbReference type="Proteomes" id="UP000235145">
    <property type="component" value="Unassembled WGS sequence"/>
</dbReference>
<protein>
    <submittedName>
        <fullName evidence="2">Uncharacterized protein</fullName>
    </submittedName>
</protein>
<dbReference type="EMBL" id="NBSK02000008">
    <property type="protein sequence ID" value="KAJ0188962.1"/>
    <property type="molecule type" value="Genomic_DNA"/>
</dbReference>
<feature type="signal peptide" evidence="1">
    <location>
        <begin position="1"/>
        <end position="21"/>
    </location>
</feature>
<sequence length="95" mass="10870">MKCCDIVQVLLLSAILFKTSGVPSLMEYKLINMDPDMDSSTPHSHHFIARKVAWSFEKELKGIRRLRLIELIVSAGDDNLYGHLSTRSIWIGRRV</sequence>
<evidence type="ECO:0000313" key="2">
    <source>
        <dbReference type="EMBL" id="KAJ0188962.1"/>
    </source>
</evidence>
<proteinExistence type="predicted"/>
<dbReference type="AlphaFoldDB" id="A0A9R1UK42"/>
<organism evidence="2 3">
    <name type="scientific">Lactuca sativa</name>
    <name type="common">Garden lettuce</name>
    <dbReference type="NCBI Taxonomy" id="4236"/>
    <lineage>
        <taxon>Eukaryota</taxon>
        <taxon>Viridiplantae</taxon>
        <taxon>Streptophyta</taxon>
        <taxon>Embryophyta</taxon>
        <taxon>Tracheophyta</taxon>
        <taxon>Spermatophyta</taxon>
        <taxon>Magnoliopsida</taxon>
        <taxon>eudicotyledons</taxon>
        <taxon>Gunneridae</taxon>
        <taxon>Pentapetalae</taxon>
        <taxon>asterids</taxon>
        <taxon>campanulids</taxon>
        <taxon>Asterales</taxon>
        <taxon>Asteraceae</taxon>
        <taxon>Cichorioideae</taxon>
        <taxon>Cichorieae</taxon>
        <taxon>Lactucinae</taxon>
        <taxon>Lactuca</taxon>
    </lineage>
</organism>
<name>A0A9R1UK42_LACSA</name>
<accession>A0A9R1UK42</accession>
<reference evidence="2 3" key="1">
    <citation type="journal article" date="2017" name="Nat. Commun.">
        <title>Genome assembly with in vitro proximity ligation data and whole-genome triplication in lettuce.</title>
        <authorList>
            <person name="Reyes-Chin-Wo S."/>
            <person name="Wang Z."/>
            <person name="Yang X."/>
            <person name="Kozik A."/>
            <person name="Arikit S."/>
            <person name="Song C."/>
            <person name="Xia L."/>
            <person name="Froenicke L."/>
            <person name="Lavelle D.O."/>
            <person name="Truco M.J."/>
            <person name="Xia R."/>
            <person name="Zhu S."/>
            <person name="Xu C."/>
            <person name="Xu H."/>
            <person name="Xu X."/>
            <person name="Cox K."/>
            <person name="Korf I."/>
            <person name="Meyers B.C."/>
            <person name="Michelmore R.W."/>
        </authorList>
    </citation>
    <scope>NUCLEOTIDE SEQUENCE [LARGE SCALE GENOMIC DNA]</scope>
    <source>
        <strain evidence="3">cv. Salinas</strain>
        <tissue evidence="2">Seedlings</tissue>
    </source>
</reference>
<keyword evidence="3" id="KW-1185">Reference proteome</keyword>
<comment type="caution">
    <text evidence="2">The sequence shown here is derived from an EMBL/GenBank/DDBJ whole genome shotgun (WGS) entry which is preliminary data.</text>
</comment>
<feature type="chain" id="PRO_5040458158" evidence="1">
    <location>
        <begin position="22"/>
        <end position="95"/>
    </location>
</feature>
<evidence type="ECO:0000256" key="1">
    <source>
        <dbReference type="SAM" id="SignalP"/>
    </source>
</evidence>
<gene>
    <name evidence="2" type="ORF">LSAT_V11C800417150</name>
</gene>
<evidence type="ECO:0000313" key="3">
    <source>
        <dbReference type="Proteomes" id="UP000235145"/>
    </source>
</evidence>